<keyword evidence="5" id="KW-0067">ATP-binding</keyword>
<evidence type="ECO:0000256" key="3">
    <source>
        <dbReference type="ARBA" id="ARBA00012737"/>
    </source>
</evidence>
<dbReference type="InterPro" id="IPR033738">
    <property type="entry name" value="AsnB_N"/>
</dbReference>
<dbReference type="Proteomes" id="UP001550210">
    <property type="component" value="Unassembled WGS sequence"/>
</dbReference>
<evidence type="ECO:0000256" key="1">
    <source>
        <dbReference type="ARBA" id="ARBA00005187"/>
    </source>
</evidence>
<protein>
    <recommendedName>
        <fullName evidence="3">asparagine synthase (glutamine-hydrolyzing)</fullName>
        <ecNumber evidence="3">6.3.5.4</ecNumber>
    </recommendedName>
</protein>
<dbReference type="PANTHER" id="PTHR43284:SF1">
    <property type="entry name" value="ASPARAGINE SYNTHETASE"/>
    <property type="match status" value="1"/>
</dbReference>
<dbReference type="CDD" id="cd01991">
    <property type="entry name" value="Asn_synthase_B_C"/>
    <property type="match status" value="1"/>
</dbReference>
<evidence type="ECO:0000313" key="10">
    <source>
        <dbReference type="EMBL" id="MET9848404.1"/>
    </source>
</evidence>
<evidence type="ECO:0000256" key="4">
    <source>
        <dbReference type="ARBA" id="ARBA00022741"/>
    </source>
</evidence>
<comment type="similarity">
    <text evidence="2">Belongs to the asparagine synthetase family.</text>
</comment>
<sequence length="583" mass="63818">MCRIYGYFGADLGPAALDRARDAQLPGGPDQQDRVLGDGWGLGCNRLSIQDPAHGRQPFTNADGTIGLVFNGEIYNFRALRDELAAHGVTVEGDSDGSVLLPCYELFGDDFVDRLEGMYAIAVVDLRAGRRLRLWCDPLAVKGLYYRITDDGVVFSSELDGLTALCGAALPLDPAAVDHYLNWQCLPGGATWYRGVGTLRPGERLEHDGRRALLRAAPAPAPVTPDGTHGPRALRELLDRETARMCLQESPVALQLSGGLDSAILAGLLSAHRSDVTGFHVTHEGTHDSDEERYARVAAAHAGIPLEVVEVREAEVPDLLPAMVRALGTPNATPHALSAYVLFREISAAGFRVCFVGDGADEQFGGYRRYSTALAATDDAWRERYLDRLSLVPHAEYRGLFTPEYRALLDERGDSRRQARELLDRAAPSRLEQVLTFDRLHKLPALNLRKLDHLSMAHSVEGRVPYCQPEVTAFARRTPDPAKIDGNRRKGVLWDAGSDLVPAEVRGRAKQPFTFPVAHFLRPGGKLWEFTTDVLARPRLCTAGYLSEAAVRDVLTAHAAGHDRARLLWGLMVLELSFPGTSA</sequence>
<dbReference type="Gene3D" id="3.60.20.10">
    <property type="entry name" value="Glutamine Phosphoribosylpyrophosphate, subunit 1, domain 1"/>
    <property type="match status" value="1"/>
</dbReference>
<keyword evidence="6" id="KW-0028">Amino-acid biosynthesis</keyword>
<dbReference type="EMBL" id="JBEXPZ010000040">
    <property type="protein sequence ID" value="MET9848404.1"/>
    <property type="molecule type" value="Genomic_DNA"/>
</dbReference>
<organism evidence="10 11">
    <name type="scientific">Streptomyces ossamyceticus</name>
    <dbReference type="NCBI Taxonomy" id="249581"/>
    <lineage>
        <taxon>Bacteria</taxon>
        <taxon>Bacillati</taxon>
        <taxon>Actinomycetota</taxon>
        <taxon>Actinomycetes</taxon>
        <taxon>Kitasatosporales</taxon>
        <taxon>Streptomycetaceae</taxon>
        <taxon>Streptomyces</taxon>
    </lineage>
</organism>
<dbReference type="InterPro" id="IPR006426">
    <property type="entry name" value="Asn_synth_AEB"/>
</dbReference>
<dbReference type="PANTHER" id="PTHR43284">
    <property type="entry name" value="ASPARAGINE SYNTHETASE (GLUTAMINE-HYDROLYZING)"/>
    <property type="match status" value="1"/>
</dbReference>
<feature type="domain" description="Glutamine amidotransferase type-2" evidence="9">
    <location>
        <begin position="2"/>
        <end position="210"/>
    </location>
</feature>
<evidence type="ECO:0000313" key="11">
    <source>
        <dbReference type="Proteomes" id="UP001550210"/>
    </source>
</evidence>
<dbReference type="CDD" id="cd00712">
    <property type="entry name" value="AsnB"/>
    <property type="match status" value="1"/>
</dbReference>
<dbReference type="InterPro" id="IPR051786">
    <property type="entry name" value="ASN_synthetase/amidase"/>
</dbReference>
<gene>
    <name evidence="10" type="primary">asnB</name>
    <name evidence="10" type="ORF">ABZZ21_28460</name>
</gene>
<dbReference type="Pfam" id="PF00733">
    <property type="entry name" value="Asn_synthase"/>
    <property type="match status" value="1"/>
</dbReference>
<keyword evidence="4" id="KW-0547">Nucleotide-binding</keyword>
<dbReference type="GO" id="GO:0004066">
    <property type="term" value="F:asparagine synthase (glutamine-hydrolyzing) activity"/>
    <property type="evidence" value="ECO:0007669"/>
    <property type="project" value="UniProtKB-EC"/>
</dbReference>
<dbReference type="NCBIfam" id="TIGR01536">
    <property type="entry name" value="asn_synth_AEB"/>
    <property type="match status" value="1"/>
</dbReference>
<dbReference type="PIRSF" id="PIRSF001589">
    <property type="entry name" value="Asn_synthetase_glu-h"/>
    <property type="match status" value="1"/>
</dbReference>
<dbReference type="InterPro" id="IPR029055">
    <property type="entry name" value="Ntn_hydrolases_N"/>
</dbReference>
<dbReference type="RefSeq" id="WP_355400279.1">
    <property type="nucleotide sequence ID" value="NZ_JBEXPZ010000040.1"/>
</dbReference>
<evidence type="ECO:0000256" key="2">
    <source>
        <dbReference type="ARBA" id="ARBA00005752"/>
    </source>
</evidence>
<dbReference type="SUPFAM" id="SSF52402">
    <property type="entry name" value="Adenine nucleotide alpha hydrolases-like"/>
    <property type="match status" value="1"/>
</dbReference>
<evidence type="ECO:0000256" key="8">
    <source>
        <dbReference type="ARBA" id="ARBA00048741"/>
    </source>
</evidence>
<dbReference type="PROSITE" id="PS51278">
    <property type="entry name" value="GATASE_TYPE_2"/>
    <property type="match status" value="1"/>
</dbReference>
<dbReference type="InterPro" id="IPR014729">
    <property type="entry name" value="Rossmann-like_a/b/a_fold"/>
</dbReference>
<accession>A0ABV2V6Y1</accession>
<keyword evidence="6" id="KW-0061">Asparagine biosynthesis</keyword>
<evidence type="ECO:0000256" key="6">
    <source>
        <dbReference type="ARBA" id="ARBA00022888"/>
    </source>
</evidence>
<evidence type="ECO:0000259" key="9">
    <source>
        <dbReference type="PROSITE" id="PS51278"/>
    </source>
</evidence>
<dbReference type="Pfam" id="PF13537">
    <property type="entry name" value="GATase_7"/>
    <property type="match status" value="1"/>
</dbReference>
<comment type="pathway">
    <text evidence="1">Amino-acid biosynthesis; L-asparagine biosynthesis; L-asparagine from L-aspartate (L-Gln route): step 1/1.</text>
</comment>
<dbReference type="Gene3D" id="3.40.50.620">
    <property type="entry name" value="HUPs"/>
    <property type="match status" value="1"/>
</dbReference>
<dbReference type="InterPro" id="IPR017932">
    <property type="entry name" value="GATase_2_dom"/>
</dbReference>
<dbReference type="InterPro" id="IPR001962">
    <property type="entry name" value="Asn_synthase"/>
</dbReference>
<evidence type="ECO:0000256" key="7">
    <source>
        <dbReference type="ARBA" id="ARBA00022962"/>
    </source>
</evidence>
<keyword evidence="11" id="KW-1185">Reference proteome</keyword>
<dbReference type="SUPFAM" id="SSF56235">
    <property type="entry name" value="N-terminal nucleophile aminohydrolases (Ntn hydrolases)"/>
    <property type="match status" value="1"/>
</dbReference>
<comment type="catalytic activity">
    <reaction evidence="8">
        <text>L-aspartate + L-glutamine + ATP + H2O = L-asparagine + L-glutamate + AMP + diphosphate + H(+)</text>
        <dbReference type="Rhea" id="RHEA:12228"/>
        <dbReference type="ChEBI" id="CHEBI:15377"/>
        <dbReference type="ChEBI" id="CHEBI:15378"/>
        <dbReference type="ChEBI" id="CHEBI:29985"/>
        <dbReference type="ChEBI" id="CHEBI:29991"/>
        <dbReference type="ChEBI" id="CHEBI:30616"/>
        <dbReference type="ChEBI" id="CHEBI:33019"/>
        <dbReference type="ChEBI" id="CHEBI:58048"/>
        <dbReference type="ChEBI" id="CHEBI:58359"/>
        <dbReference type="ChEBI" id="CHEBI:456215"/>
        <dbReference type="EC" id="6.3.5.4"/>
    </reaction>
</comment>
<reference evidence="10 11" key="1">
    <citation type="submission" date="2024-06" db="EMBL/GenBank/DDBJ databases">
        <title>The Natural Products Discovery Center: Release of the First 8490 Sequenced Strains for Exploring Actinobacteria Biosynthetic Diversity.</title>
        <authorList>
            <person name="Kalkreuter E."/>
            <person name="Kautsar S.A."/>
            <person name="Yang D."/>
            <person name="Bader C.D."/>
            <person name="Teijaro C.N."/>
            <person name="Fluegel L."/>
            <person name="Davis C.M."/>
            <person name="Simpson J.R."/>
            <person name="Lauterbach L."/>
            <person name="Steele A.D."/>
            <person name="Gui C."/>
            <person name="Meng S."/>
            <person name="Li G."/>
            <person name="Viehrig K."/>
            <person name="Ye F."/>
            <person name="Su P."/>
            <person name="Kiefer A.F."/>
            <person name="Nichols A."/>
            <person name="Cepeda A.J."/>
            <person name="Yan W."/>
            <person name="Fan B."/>
            <person name="Jiang Y."/>
            <person name="Adhikari A."/>
            <person name="Zheng C.-J."/>
            <person name="Schuster L."/>
            <person name="Cowan T.M."/>
            <person name="Smanski M.J."/>
            <person name="Chevrette M.G."/>
            <person name="De Carvalho L.P.S."/>
            <person name="Shen B."/>
        </authorList>
    </citation>
    <scope>NUCLEOTIDE SEQUENCE [LARGE SCALE GENOMIC DNA]</scope>
    <source>
        <strain evidence="10 11">NPDC006434</strain>
    </source>
</reference>
<comment type="caution">
    <text evidence="10">The sequence shown here is derived from an EMBL/GenBank/DDBJ whole genome shotgun (WGS) entry which is preliminary data.</text>
</comment>
<proteinExistence type="inferred from homology"/>
<dbReference type="EC" id="6.3.5.4" evidence="3"/>
<name>A0ABV2V6Y1_9ACTN</name>
<keyword evidence="7" id="KW-0315">Glutamine amidotransferase</keyword>
<keyword evidence="10" id="KW-0436">Ligase</keyword>
<evidence type="ECO:0000256" key="5">
    <source>
        <dbReference type="ARBA" id="ARBA00022840"/>
    </source>
</evidence>